<evidence type="ECO:0008006" key="4">
    <source>
        <dbReference type="Google" id="ProtNLM"/>
    </source>
</evidence>
<gene>
    <name evidence="2" type="ORF">ATN88_05650</name>
</gene>
<dbReference type="Proteomes" id="UP000070529">
    <property type="component" value="Unassembled WGS sequence"/>
</dbReference>
<dbReference type="STRING" id="294935.ATN88_05650"/>
<organism evidence="2 3">
    <name type="scientific">Enterovibrio coralii</name>
    <dbReference type="NCBI Taxonomy" id="294935"/>
    <lineage>
        <taxon>Bacteria</taxon>
        <taxon>Pseudomonadati</taxon>
        <taxon>Pseudomonadota</taxon>
        <taxon>Gammaproteobacteria</taxon>
        <taxon>Vibrionales</taxon>
        <taxon>Vibrionaceae</taxon>
        <taxon>Enterovibrio</taxon>
    </lineage>
</organism>
<dbReference type="InterPro" id="IPR036182">
    <property type="entry name" value="PCuAC_sf"/>
</dbReference>
<protein>
    <recommendedName>
        <fullName evidence="4">Copper chaperone PCu(A)C</fullName>
    </recommendedName>
</protein>
<accession>A0A135ICI5</accession>
<keyword evidence="3" id="KW-1185">Reference proteome</keyword>
<evidence type="ECO:0000256" key="1">
    <source>
        <dbReference type="SAM" id="SignalP"/>
    </source>
</evidence>
<dbReference type="EMBL" id="LNTY01000006">
    <property type="protein sequence ID" value="KXF83181.1"/>
    <property type="molecule type" value="Genomic_DNA"/>
</dbReference>
<feature type="chain" id="PRO_5007465938" description="Copper chaperone PCu(A)C" evidence="1">
    <location>
        <begin position="21"/>
        <end position="153"/>
    </location>
</feature>
<dbReference type="PANTHER" id="PTHR36302">
    <property type="entry name" value="BLR7088 PROTEIN"/>
    <property type="match status" value="1"/>
</dbReference>
<dbReference type="InterPro" id="IPR058248">
    <property type="entry name" value="Lxx211020-like"/>
</dbReference>
<dbReference type="Pfam" id="PF04314">
    <property type="entry name" value="PCuAC"/>
    <property type="match status" value="1"/>
</dbReference>
<proteinExistence type="predicted"/>
<name>A0A135ICI5_9GAMM</name>
<feature type="signal peptide" evidence="1">
    <location>
        <begin position="1"/>
        <end position="20"/>
    </location>
</feature>
<reference evidence="2 3" key="1">
    <citation type="submission" date="2015-11" db="EMBL/GenBank/DDBJ databases">
        <title>Genomic Taxonomy of the Vibrionaceae.</title>
        <authorList>
            <person name="Gomez-Gil B."/>
            <person name="Enciso-Ibarra J."/>
        </authorList>
    </citation>
    <scope>NUCLEOTIDE SEQUENCE [LARGE SCALE GENOMIC DNA]</scope>
    <source>
        <strain evidence="2 3">CAIM 912</strain>
    </source>
</reference>
<comment type="caution">
    <text evidence="2">The sequence shown here is derived from an EMBL/GenBank/DDBJ whole genome shotgun (WGS) entry which is preliminary data.</text>
</comment>
<sequence length="153" mass="16639">MFKATSMGILLSLASANAFAEIDVHDAYARATPPHAPNSAAFMEIKNSGKEDIYLVSASTSVAKTVELHNHEMVDGLMKMRQVDNIKIPADGMTMLKPGGLHVMLFDLSSPLKEGNTIPLQLTFSDQSSVDLELPIKRVMAHSKMKHGHESGH</sequence>
<dbReference type="Gene3D" id="2.60.40.1890">
    <property type="entry name" value="PCu(A)C copper chaperone"/>
    <property type="match status" value="1"/>
</dbReference>
<evidence type="ECO:0000313" key="2">
    <source>
        <dbReference type="EMBL" id="KXF83181.1"/>
    </source>
</evidence>
<keyword evidence="1" id="KW-0732">Signal</keyword>
<dbReference type="AlphaFoldDB" id="A0A135ICI5"/>
<evidence type="ECO:0000313" key="3">
    <source>
        <dbReference type="Proteomes" id="UP000070529"/>
    </source>
</evidence>
<dbReference type="PANTHER" id="PTHR36302:SF1">
    <property type="entry name" value="COPPER CHAPERONE PCU(A)C"/>
    <property type="match status" value="1"/>
</dbReference>
<dbReference type="OrthoDB" id="9796962at2"/>
<dbReference type="RefSeq" id="WP_067410998.1">
    <property type="nucleotide sequence ID" value="NZ_LNTY01000006.1"/>
</dbReference>
<dbReference type="InterPro" id="IPR007410">
    <property type="entry name" value="LpqE-like"/>
</dbReference>
<dbReference type="SUPFAM" id="SSF110087">
    <property type="entry name" value="DR1885-like metal-binding protein"/>
    <property type="match status" value="1"/>
</dbReference>